<dbReference type="EMBL" id="JDSS02000016">
    <property type="protein sequence ID" value="KFB69303.1"/>
    <property type="molecule type" value="Genomic_DNA"/>
</dbReference>
<evidence type="ECO:0000256" key="1">
    <source>
        <dbReference type="SAM" id="MobiDB-lite"/>
    </source>
</evidence>
<name>A0A084Y3K9_9PROT</name>
<dbReference type="AlphaFoldDB" id="A0A084Y3K9"/>
<protein>
    <submittedName>
        <fullName evidence="2">Uncharacterized protein</fullName>
    </submittedName>
</protein>
<sequence>MIIEWQEAGLGQRTAGDRRAVPGMIEPTVYRHQREQVKQAEWQGQLPAPGLEMEIMEGNPVLPETSAAIHADGAGQQRGALAGARKNEELRRFDGQPQDDAIEHGMTGCRTLSGEVPAAEHEAQGKDGKHLGR</sequence>
<proteinExistence type="predicted"/>
<feature type="compositionally biased region" description="Basic and acidic residues" evidence="1">
    <location>
        <begin position="85"/>
        <end position="94"/>
    </location>
</feature>
<accession>A0A084Y3K9</accession>
<feature type="region of interest" description="Disordered" evidence="1">
    <location>
        <begin position="72"/>
        <end position="133"/>
    </location>
</feature>
<gene>
    <name evidence="2" type="ORF">CAPSK01_001049</name>
</gene>
<reference evidence="2 3" key="1">
    <citation type="submission" date="2014-07" db="EMBL/GenBank/DDBJ databases">
        <title>Expanding our view of genomic diversity in Candidatus Accumulibacter clades.</title>
        <authorList>
            <person name="Skennerton C.T."/>
            <person name="Barr J.J."/>
            <person name="Slater F.R."/>
            <person name="Bond P.L."/>
            <person name="Tyson G.W."/>
        </authorList>
    </citation>
    <scope>NUCLEOTIDE SEQUENCE [LARGE SCALE GENOMIC DNA]</scope>
    <source>
        <strain evidence="3">SK-01</strain>
    </source>
</reference>
<feature type="compositionally biased region" description="Basic and acidic residues" evidence="1">
    <location>
        <begin position="118"/>
        <end position="133"/>
    </location>
</feature>
<organism evidence="2 3">
    <name type="scientific">Candidatus Accumulibacter vicinus</name>
    <dbReference type="NCBI Taxonomy" id="2954382"/>
    <lineage>
        <taxon>Bacteria</taxon>
        <taxon>Pseudomonadati</taxon>
        <taxon>Pseudomonadota</taxon>
        <taxon>Betaproteobacteria</taxon>
        <taxon>Candidatus Accumulibacter</taxon>
    </lineage>
</organism>
<evidence type="ECO:0000313" key="2">
    <source>
        <dbReference type="EMBL" id="KFB69303.1"/>
    </source>
</evidence>
<evidence type="ECO:0000313" key="3">
    <source>
        <dbReference type="Proteomes" id="UP000019812"/>
    </source>
</evidence>
<dbReference type="Proteomes" id="UP000019812">
    <property type="component" value="Unassembled WGS sequence"/>
</dbReference>
<comment type="caution">
    <text evidence="2">The sequence shown here is derived from an EMBL/GenBank/DDBJ whole genome shotgun (WGS) entry which is preliminary data.</text>
</comment>
<feature type="compositionally biased region" description="Low complexity" evidence="1">
    <location>
        <begin position="73"/>
        <end position="84"/>
    </location>
</feature>